<reference evidence="12" key="2">
    <citation type="submission" date="2009-11" db="EMBL/GenBank/DDBJ databases">
        <title>The Genome Sequence of Allomyces macrogynus strain ATCC 38327.</title>
        <authorList>
            <consortium name="The Broad Institute Genome Sequencing Platform"/>
            <person name="Russ C."/>
            <person name="Cuomo C."/>
            <person name="Shea T."/>
            <person name="Young S.K."/>
            <person name="Zeng Q."/>
            <person name="Koehrsen M."/>
            <person name="Haas B."/>
            <person name="Borodovsky M."/>
            <person name="Guigo R."/>
            <person name="Alvarado L."/>
            <person name="Berlin A."/>
            <person name="Borenstein D."/>
            <person name="Chen Z."/>
            <person name="Engels R."/>
            <person name="Freedman E."/>
            <person name="Gellesch M."/>
            <person name="Goldberg J."/>
            <person name="Griggs A."/>
            <person name="Gujja S."/>
            <person name="Heiman D."/>
            <person name="Hepburn T."/>
            <person name="Howarth C."/>
            <person name="Jen D."/>
            <person name="Larson L."/>
            <person name="Lewis B."/>
            <person name="Mehta T."/>
            <person name="Park D."/>
            <person name="Pearson M."/>
            <person name="Roberts A."/>
            <person name="Saif S."/>
            <person name="Shenoy N."/>
            <person name="Sisk P."/>
            <person name="Stolte C."/>
            <person name="Sykes S."/>
            <person name="Walk T."/>
            <person name="White J."/>
            <person name="Yandava C."/>
            <person name="Burger G."/>
            <person name="Gray M.W."/>
            <person name="Holland P.W.H."/>
            <person name="King N."/>
            <person name="Lang F.B.F."/>
            <person name="Roger A.J."/>
            <person name="Ruiz-Trillo I."/>
            <person name="Lander E."/>
            <person name="Nusbaum C."/>
        </authorList>
    </citation>
    <scope>NUCLEOTIDE SEQUENCE [LARGE SCALE GENOMIC DNA]</scope>
    <source>
        <strain evidence="12">ATCC 38327</strain>
    </source>
</reference>
<keyword evidence="4" id="KW-0479">Metal-binding</keyword>
<comment type="function">
    <text evidence="9">The branched-chain alpha-keto dehydrogenase complex catalyzes the overall conversion of alpha-keto acids to acyl-CoA and CO(2). It contains multiple copies of three enzymatic components: branched-chain alpha-keto acid decarboxylase (E1), lipoamide acyltransferase (E2) and lipoamide dehydrogenase (E3).</text>
</comment>
<keyword evidence="6" id="KW-0630">Potassium</keyword>
<name>A0A0L0SCX5_ALLM3</name>
<dbReference type="Gene3D" id="3.40.50.970">
    <property type="match status" value="1"/>
</dbReference>
<dbReference type="InterPro" id="IPR029061">
    <property type="entry name" value="THDP-binding"/>
</dbReference>
<protein>
    <recommendedName>
        <fullName evidence="9">2-oxoisovalerate dehydrogenase subunit alpha</fullName>
        <ecNumber evidence="9">1.2.4.4</ecNumber>
    </recommendedName>
    <alternativeName>
        <fullName evidence="9">Branched-chain alpha-keto acid dehydrogenase E1 component alpha chain</fullName>
    </alternativeName>
</protein>
<organism evidence="11 12">
    <name type="scientific">Allomyces macrogynus (strain ATCC 38327)</name>
    <name type="common">Allomyces javanicus var. macrogynus</name>
    <dbReference type="NCBI Taxonomy" id="578462"/>
    <lineage>
        <taxon>Eukaryota</taxon>
        <taxon>Fungi</taxon>
        <taxon>Fungi incertae sedis</taxon>
        <taxon>Blastocladiomycota</taxon>
        <taxon>Blastocladiomycetes</taxon>
        <taxon>Blastocladiales</taxon>
        <taxon>Blastocladiaceae</taxon>
        <taxon>Allomyces</taxon>
    </lineage>
</organism>
<dbReference type="AlphaFoldDB" id="A0A0L0SCX5"/>
<reference evidence="11 12" key="1">
    <citation type="submission" date="2009-11" db="EMBL/GenBank/DDBJ databases">
        <title>Annotation of Allomyces macrogynus ATCC 38327.</title>
        <authorList>
            <consortium name="The Broad Institute Genome Sequencing Platform"/>
            <person name="Russ C."/>
            <person name="Cuomo C."/>
            <person name="Burger G."/>
            <person name="Gray M.W."/>
            <person name="Holland P.W.H."/>
            <person name="King N."/>
            <person name="Lang F.B.F."/>
            <person name="Roger A.J."/>
            <person name="Ruiz-Trillo I."/>
            <person name="Young S.K."/>
            <person name="Zeng Q."/>
            <person name="Gargeya S."/>
            <person name="Fitzgerald M."/>
            <person name="Haas B."/>
            <person name="Abouelleil A."/>
            <person name="Alvarado L."/>
            <person name="Arachchi H.M."/>
            <person name="Berlin A."/>
            <person name="Chapman S.B."/>
            <person name="Gearin G."/>
            <person name="Goldberg J."/>
            <person name="Griggs A."/>
            <person name="Gujja S."/>
            <person name="Hansen M."/>
            <person name="Heiman D."/>
            <person name="Howarth C."/>
            <person name="Larimer J."/>
            <person name="Lui A."/>
            <person name="MacDonald P.J.P."/>
            <person name="McCowen C."/>
            <person name="Montmayeur A."/>
            <person name="Murphy C."/>
            <person name="Neiman D."/>
            <person name="Pearson M."/>
            <person name="Priest M."/>
            <person name="Roberts A."/>
            <person name="Saif S."/>
            <person name="Shea T."/>
            <person name="Sisk P."/>
            <person name="Stolte C."/>
            <person name="Sykes S."/>
            <person name="Wortman J."/>
            <person name="Nusbaum C."/>
            <person name="Birren B."/>
        </authorList>
    </citation>
    <scope>NUCLEOTIDE SEQUENCE [LARGE SCALE GENOMIC DNA]</scope>
    <source>
        <strain evidence="11 12">ATCC 38327</strain>
    </source>
</reference>
<keyword evidence="7 9" id="KW-0560">Oxidoreductase</keyword>
<dbReference type="OrthoDB" id="3845at2759"/>
<dbReference type="InterPro" id="IPR050771">
    <property type="entry name" value="Alpha-ketoacid_DH_E1_comp"/>
</dbReference>
<proteinExistence type="inferred from homology"/>
<evidence type="ECO:0000256" key="8">
    <source>
        <dbReference type="ARBA" id="ARBA00023128"/>
    </source>
</evidence>
<evidence type="ECO:0000256" key="6">
    <source>
        <dbReference type="ARBA" id="ARBA00022958"/>
    </source>
</evidence>
<sequence length="450" mass="49933">MASSLRSAATLLSRTAAAHPRLAARRALATSAARLQASAPEVVVSAPLAHAAADGPKFPGALHSKYTHELAFIKQSAVLPTYRVLDQDGQIVDAAQDPHVDEAWAVKVYKTMVTLNTMDMILYEAQRQGRISFYMTNYGEEATHMGSAAALELDDIIFGQYREAGVLMYRGFTIDEFMNQCYSNVHDYGKGRQMPVHYGSNKLNFQTISSPLGTQLPQAVGAAYALKRAKKPNVAMCYFGEGAASEGDFHAALNMATTTNSPVLFFCRNNGFAISTPVSDQYRGDGIAARGIGYGMHTLRVDGNDVLAVYRATQLARKHAIEHSEPVLIEAMTYRVSHHSTSDDSSAYRSKREVEDWKARDNPVTRFRKYMEAKGWWDQAKEDKHKKETRKTVLAAFAKAEREPKPPVVDLFTDVYDTVPPHLREQEKELHALMAKYPDHYSTAAYAPSK</sequence>
<comment type="cofactor">
    <cofactor evidence="1 9">
        <name>thiamine diphosphate</name>
        <dbReference type="ChEBI" id="CHEBI:58937"/>
    </cofactor>
</comment>
<evidence type="ECO:0000259" key="10">
    <source>
        <dbReference type="Pfam" id="PF00676"/>
    </source>
</evidence>
<dbReference type="VEuPathDB" id="FungiDB:AMAG_05783"/>
<dbReference type="eggNOG" id="KOG1182">
    <property type="taxonomic scope" value="Eukaryota"/>
</dbReference>
<evidence type="ECO:0000313" key="12">
    <source>
        <dbReference type="Proteomes" id="UP000054350"/>
    </source>
</evidence>
<dbReference type="EC" id="1.2.4.4" evidence="9"/>
<feature type="domain" description="Dehydrogenase E1 component" evidence="10">
    <location>
        <begin position="109"/>
        <end position="407"/>
    </location>
</feature>
<dbReference type="Pfam" id="PF00676">
    <property type="entry name" value="E1_dh"/>
    <property type="match status" value="1"/>
</dbReference>
<keyword evidence="12" id="KW-1185">Reference proteome</keyword>
<evidence type="ECO:0000256" key="4">
    <source>
        <dbReference type="ARBA" id="ARBA00022723"/>
    </source>
</evidence>
<evidence type="ECO:0000256" key="5">
    <source>
        <dbReference type="ARBA" id="ARBA00022946"/>
    </source>
</evidence>
<dbReference type="SUPFAM" id="SSF52518">
    <property type="entry name" value="Thiamin diphosphate-binding fold (THDP-binding)"/>
    <property type="match status" value="1"/>
</dbReference>
<comment type="similarity">
    <text evidence="3 9">Belongs to the BCKDHA family.</text>
</comment>
<dbReference type="PANTHER" id="PTHR43380:SF1">
    <property type="entry name" value="2-OXOISOVALERATE DEHYDROGENASE SUBUNIT ALPHA, MITOCHONDRIAL"/>
    <property type="match status" value="1"/>
</dbReference>
<dbReference type="GO" id="GO:0009083">
    <property type="term" value="P:branched-chain amino acid catabolic process"/>
    <property type="evidence" value="ECO:0007669"/>
    <property type="project" value="TreeGrafter"/>
</dbReference>
<dbReference type="GO" id="GO:0003863">
    <property type="term" value="F:branched-chain 2-oxo acid dehydrogenase activity"/>
    <property type="evidence" value="ECO:0007669"/>
    <property type="project" value="UniProtKB-EC"/>
</dbReference>
<dbReference type="STRING" id="578462.A0A0L0SCX5"/>
<comment type="subcellular location">
    <subcellularLocation>
        <location evidence="2">Mitochondrion matrix</location>
    </subcellularLocation>
</comment>
<comment type="catalytic activity">
    <reaction evidence="9">
        <text>N(6)-[(R)-lipoyl]-L-lysyl-[protein] + 3-methyl-2-oxobutanoate + H(+) = N(6)-[(R)-S(8)-2-methylpropanoyldihydrolipoyl]-L-lysyl-[protein] + CO2</text>
        <dbReference type="Rhea" id="RHEA:13457"/>
        <dbReference type="Rhea" id="RHEA-COMP:10474"/>
        <dbReference type="Rhea" id="RHEA-COMP:10497"/>
        <dbReference type="ChEBI" id="CHEBI:11851"/>
        <dbReference type="ChEBI" id="CHEBI:15378"/>
        <dbReference type="ChEBI" id="CHEBI:16526"/>
        <dbReference type="ChEBI" id="CHEBI:83099"/>
        <dbReference type="ChEBI" id="CHEBI:83142"/>
        <dbReference type="EC" id="1.2.4.4"/>
    </reaction>
</comment>
<dbReference type="FunFam" id="3.40.50.970:FF:000015">
    <property type="entry name" value="2-oxoisovalerate dehydrogenase subunit alpha"/>
    <property type="match status" value="1"/>
</dbReference>
<evidence type="ECO:0000256" key="3">
    <source>
        <dbReference type="ARBA" id="ARBA00008646"/>
    </source>
</evidence>
<keyword evidence="8" id="KW-0496">Mitochondrion</keyword>
<dbReference type="GO" id="GO:0046872">
    <property type="term" value="F:metal ion binding"/>
    <property type="evidence" value="ECO:0007669"/>
    <property type="project" value="UniProtKB-KW"/>
</dbReference>
<dbReference type="InterPro" id="IPR001017">
    <property type="entry name" value="DH_E1"/>
</dbReference>
<evidence type="ECO:0000256" key="2">
    <source>
        <dbReference type="ARBA" id="ARBA00004305"/>
    </source>
</evidence>
<dbReference type="Proteomes" id="UP000054350">
    <property type="component" value="Unassembled WGS sequence"/>
</dbReference>
<gene>
    <name evidence="11" type="ORF">AMAG_05783</name>
</gene>
<accession>A0A0L0SCX5</accession>
<dbReference type="PANTHER" id="PTHR43380">
    <property type="entry name" value="2-OXOISOVALERATE DEHYDROGENASE SUBUNIT ALPHA, MITOCHONDRIAL"/>
    <property type="match status" value="1"/>
</dbReference>
<keyword evidence="9" id="KW-0786">Thiamine pyrophosphate</keyword>
<dbReference type="EMBL" id="GG745336">
    <property type="protein sequence ID" value="KNE60393.1"/>
    <property type="molecule type" value="Genomic_DNA"/>
</dbReference>
<dbReference type="GO" id="GO:0005759">
    <property type="term" value="C:mitochondrial matrix"/>
    <property type="evidence" value="ECO:0007669"/>
    <property type="project" value="UniProtKB-SubCell"/>
</dbReference>
<evidence type="ECO:0000256" key="7">
    <source>
        <dbReference type="ARBA" id="ARBA00023002"/>
    </source>
</evidence>
<evidence type="ECO:0000313" key="11">
    <source>
        <dbReference type="EMBL" id="KNE60393.1"/>
    </source>
</evidence>
<evidence type="ECO:0000256" key="1">
    <source>
        <dbReference type="ARBA" id="ARBA00001964"/>
    </source>
</evidence>
<dbReference type="OMA" id="GMFRGVN"/>
<dbReference type="CDD" id="cd02000">
    <property type="entry name" value="TPP_E1_PDC_ADC_BCADC"/>
    <property type="match status" value="1"/>
</dbReference>
<keyword evidence="5" id="KW-0809">Transit peptide</keyword>
<evidence type="ECO:0000256" key="9">
    <source>
        <dbReference type="RuleBase" id="RU365014"/>
    </source>
</evidence>